<name>A0A6L3XUA4_9ENTR</name>
<gene>
    <name evidence="1" type="ORF">F9C29_17325</name>
</gene>
<accession>A0A6L3XUA4</accession>
<protein>
    <submittedName>
        <fullName evidence="1">Bifunctional methylenetetrahydrofolate dehydrogenase/methenyltetrahydrofolate cyclohydrolase</fullName>
    </submittedName>
</protein>
<dbReference type="SUPFAM" id="SSF53223">
    <property type="entry name" value="Aminoacid dehydrogenase-like, N-terminal domain"/>
    <property type="match status" value="1"/>
</dbReference>
<proteinExistence type="predicted"/>
<evidence type="ECO:0000313" key="1">
    <source>
        <dbReference type="EMBL" id="KAB2514916.1"/>
    </source>
</evidence>
<organism evidence="1 2">
    <name type="scientific">Enterobacter hormaechei</name>
    <dbReference type="NCBI Taxonomy" id="158836"/>
    <lineage>
        <taxon>Bacteria</taxon>
        <taxon>Pseudomonadati</taxon>
        <taxon>Pseudomonadota</taxon>
        <taxon>Gammaproteobacteria</taxon>
        <taxon>Enterobacterales</taxon>
        <taxon>Enterobacteriaceae</taxon>
        <taxon>Enterobacter</taxon>
        <taxon>Enterobacter cloacae complex</taxon>
    </lineage>
</organism>
<dbReference type="GO" id="GO:0016491">
    <property type="term" value="F:oxidoreductase activity"/>
    <property type="evidence" value="ECO:0007669"/>
    <property type="project" value="UniProtKB-ARBA"/>
</dbReference>
<feature type="non-terminal residue" evidence="1">
    <location>
        <position position="37"/>
    </location>
</feature>
<comment type="caution">
    <text evidence="1">The sequence shown here is derived from an EMBL/GenBank/DDBJ whole genome shotgun (WGS) entry which is preliminary data.</text>
</comment>
<dbReference type="Proteomes" id="UP000476281">
    <property type="component" value="Unassembled WGS sequence"/>
</dbReference>
<reference evidence="1 2" key="1">
    <citation type="submission" date="2019-09" db="EMBL/GenBank/DDBJ databases">
        <title>Reversal of blaTEM antimicrobial resistance by CRISPR-Cas9 in clinical E. coli and other Enterobacteriaceae strains.</title>
        <authorList>
            <person name="Tagliaferri T."/>
            <person name="Guimaraes N."/>
            <person name="Pereira M."/>
            <person name="Felicori L."/>
            <person name="Horz H.-P."/>
            <person name="Santos S."/>
            <person name="Mendes T."/>
        </authorList>
    </citation>
    <scope>NUCLEOTIDE SEQUENCE [LARGE SCALE GENOMIC DNA]</scope>
    <source>
        <strain evidence="1 2">E2_blaTEM_MG</strain>
    </source>
</reference>
<keyword evidence="1" id="KW-0378">Hydrolase</keyword>
<sequence length="37" mass="3882">MAAKIIDGKTIAQQVRSEVAEKVKARKAAGFRAPGLA</sequence>
<dbReference type="AlphaFoldDB" id="A0A6L3XUA4"/>
<dbReference type="GO" id="GO:0016787">
    <property type="term" value="F:hydrolase activity"/>
    <property type="evidence" value="ECO:0007669"/>
    <property type="project" value="UniProtKB-KW"/>
</dbReference>
<evidence type="ECO:0000313" key="2">
    <source>
        <dbReference type="Proteomes" id="UP000476281"/>
    </source>
</evidence>
<dbReference type="InterPro" id="IPR046346">
    <property type="entry name" value="Aminoacid_DH-like_N_sf"/>
</dbReference>
<dbReference type="EMBL" id="WBSZ01000642">
    <property type="protein sequence ID" value="KAB2514916.1"/>
    <property type="molecule type" value="Genomic_DNA"/>
</dbReference>